<proteinExistence type="predicted"/>
<evidence type="ECO:0000313" key="1">
    <source>
        <dbReference type="EMBL" id="MCC0179775.1"/>
    </source>
</evidence>
<sequence>MNLAKFRITFALHGWLLFAIGLTLVQQPKAFADEPDAPEFELVEPTESSDNAQITDYSEIIENADIQSTDDNAIYDKIDEELSNTVSSVIDNVFGDLFGGFNDFLGGLEDTVGDFVSSQIPDISKIIDIIFNGGVGAGEVDLPSRQQSETLEGTPDSYAISESETDAVVREVLVETVGSTTLNESAQNSLKQTAVQVQKSVSESVDLGQDSQSRDVTQQILQNLSQQEAISATRQGIIVQQNQQAQVDRAISNMLNAQQAEELAGINAAKRREDIGTTNLTVRQWGLVRLPGNP</sequence>
<dbReference type="RefSeq" id="WP_229642873.1">
    <property type="nucleotide sequence ID" value="NZ_JADWDC010000112.1"/>
</dbReference>
<evidence type="ECO:0000313" key="2">
    <source>
        <dbReference type="Proteomes" id="UP000729733"/>
    </source>
</evidence>
<reference evidence="1" key="1">
    <citation type="journal article" date="2021" name="Antonie Van Leeuwenhoek">
        <title>Draft genome and description of Waterburya agarophytonicola gen. nov. sp. nov. (Pleurocapsales, Cyanobacteria): a seaweed symbiont.</title>
        <authorList>
            <person name="Bonthond G."/>
            <person name="Shalygin S."/>
            <person name="Bayer T."/>
            <person name="Weinberger F."/>
        </authorList>
    </citation>
    <scope>NUCLEOTIDE SEQUENCE</scope>
    <source>
        <strain evidence="1">KI4</strain>
    </source>
</reference>
<dbReference type="Proteomes" id="UP000729733">
    <property type="component" value="Unassembled WGS sequence"/>
</dbReference>
<gene>
    <name evidence="1" type="ORF">I4641_22800</name>
</gene>
<keyword evidence="2" id="KW-1185">Reference proteome</keyword>
<dbReference type="EMBL" id="JADWDC010000112">
    <property type="protein sequence ID" value="MCC0179775.1"/>
    <property type="molecule type" value="Genomic_DNA"/>
</dbReference>
<dbReference type="AlphaFoldDB" id="A0A964BUK0"/>
<name>A0A964BUK0_9CYAN</name>
<comment type="caution">
    <text evidence="1">The sequence shown here is derived from an EMBL/GenBank/DDBJ whole genome shotgun (WGS) entry which is preliminary data.</text>
</comment>
<accession>A0A964BUK0</accession>
<protein>
    <submittedName>
        <fullName evidence="1">Uncharacterized protein</fullName>
    </submittedName>
</protein>
<organism evidence="1 2">
    <name type="scientific">Waterburya agarophytonicola KI4</name>
    <dbReference type="NCBI Taxonomy" id="2874699"/>
    <lineage>
        <taxon>Bacteria</taxon>
        <taxon>Bacillati</taxon>
        <taxon>Cyanobacteriota</taxon>
        <taxon>Cyanophyceae</taxon>
        <taxon>Pleurocapsales</taxon>
        <taxon>Hyellaceae</taxon>
        <taxon>Waterburya</taxon>
        <taxon>Waterburya agarophytonicola</taxon>
    </lineage>
</organism>